<name>A0A6S7LQS1_PARCT</name>
<protein>
    <submittedName>
        <fullName evidence="1">Uncharacterized protein</fullName>
    </submittedName>
</protein>
<dbReference type="InterPro" id="IPR008042">
    <property type="entry name" value="Retrotrans_Pao"/>
</dbReference>
<evidence type="ECO:0000313" key="2">
    <source>
        <dbReference type="Proteomes" id="UP001152795"/>
    </source>
</evidence>
<gene>
    <name evidence="1" type="ORF">PACLA_8A048939</name>
</gene>
<feature type="non-terminal residue" evidence="1">
    <location>
        <position position="256"/>
    </location>
</feature>
<evidence type="ECO:0000313" key="1">
    <source>
        <dbReference type="EMBL" id="CAB4038519.1"/>
    </source>
</evidence>
<keyword evidence="2" id="KW-1185">Reference proteome</keyword>
<dbReference type="PANTHER" id="PTHR47331">
    <property type="entry name" value="PHD-TYPE DOMAIN-CONTAINING PROTEIN"/>
    <property type="match status" value="1"/>
</dbReference>
<proteinExistence type="predicted"/>
<dbReference type="EMBL" id="CACRXK020024307">
    <property type="protein sequence ID" value="CAB4038519.1"/>
    <property type="molecule type" value="Genomic_DNA"/>
</dbReference>
<comment type="caution">
    <text evidence="1">The sequence shown here is derived from an EMBL/GenBank/DDBJ whole genome shotgun (WGS) entry which is preliminary data.</text>
</comment>
<dbReference type="AlphaFoldDB" id="A0A6S7LQS1"/>
<accession>A0A6S7LQS1</accession>
<sequence length="256" mass="28769">MFKIDGKEEHFRFARLPFGVEASPFLLGETLGYHLEQQPTGFEETVTALKENTYVDNIMKTGSDTDDLRKFKEESSIILEDAKFPIHKLESNIACLEDENMPNPSKIFGHVWDKQEDTLEFEAATMLENQPVTKRSILSGLGRVYHPLGMVSPTMAEGKHIFRDACEERKGSNAEVSESLKRKWMKWNNQMKNVKVPRAITKKSDVIEGIQLHLFADASNLACCAATVAVLEHKSGTVKGPLTSKSRISKKNTTIP</sequence>
<dbReference type="OrthoDB" id="5969298at2759"/>
<reference evidence="1" key="1">
    <citation type="submission" date="2020-04" db="EMBL/GenBank/DDBJ databases">
        <authorList>
            <person name="Alioto T."/>
            <person name="Alioto T."/>
            <person name="Gomez Garrido J."/>
        </authorList>
    </citation>
    <scope>NUCLEOTIDE SEQUENCE</scope>
    <source>
        <strain evidence="1">A484AB</strain>
    </source>
</reference>
<dbReference type="Proteomes" id="UP001152795">
    <property type="component" value="Unassembled WGS sequence"/>
</dbReference>
<dbReference type="Pfam" id="PF05380">
    <property type="entry name" value="Peptidase_A17"/>
    <property type="match status" value="1"/>
</dbReference>
<organism evidence="1 2">
    <name type="scientific">Paramuricea clavata</name>
    <name type="common">Red gorgonian</name>
    <name type="synonym">Violescent sea-whip</name>
    <dbReference type="NCBI Taxonomy" id="317549"/>
    <lineage>
        <taxon>Eukaryota</taxon>
        <taxon>Metazoa</taxon>
        <taxon>Cnidaria</taxon>
        <taxon>Anthozoa</taxon>
        <taxon>Octocorallia</taxon>
        <taxon>Malacalcyonacea</taxon>
        <taxon>Plexauridae</taxon>
        <taxon>Paramuricea</taxon>
    </lineage>
</organism>